<comment type="cofactor">
    <cofactor evidence="12">
        <name>Mg(2+)</name>
        <dbReference type="ChEBI" id="CHEBI:18420"/>
    </cofactor>
</comment>
<feature type="site" description="Stabilizes the phosphoryl group" evidence="11">
    <location>
        <position position="111"/>
    </location>
</feature>
<evidence type="ECO:0000256" key="9">
    <source>
        <dbReference type="PIRNR" id="PIRNR004682"/>
    </source>
</evidence>
<evidence type="ECO:0000256" key="1">
    <source>
        <dbReference type="ARBA" id="ARBA00004496"/>
    </source>
</evidence>
<feature type="binding site" evidence="12">
    <location>
        <position position="108"/>
    </location>
    <ligand>
        <name>Zn(2+)</name>
        <dbReference type="ChEBI" id="CHEBI:29105"/>
    </ligand>
</feature>
<proteinExistence type="inferred from homology"/>
<feature type="binding site" evidence="12">
    <location>
        <position position="137"/>
    </location>
    <ligand>
        <name>Mg(2+)</name>
        <dbReference type="ChEBI" id="CHEBI:18420"/>
    </ligand>
</feature>
<dbReference type="InterPro" id="IPR023214">
    <property type="entry name" value="HAD_sf"/>
</dbReference>
<keyword evidence="5 12" id="KW-0862">Zinc</keyword>
<dbReference type="NCBIfam" id="TIGR00213">
    <property type="entry name" value="GmhB_yaeD"/>
    <property type="match status" value="1"/>
</dbReference>
<accession>A0A6T9Y2N8</accession>
<dbReference type="FunFam" id="3.40.50.1000:FF:000037">
    <property type="entry name" value="D,D-heptose 1,7-bisphosphate phosphatase"/>
    <property type="match status" value="1"/>
</dbReference>
<dbReference type="NCBIfam" id="NF006506">
    <property type="entry name" value="PRK08942.1"/>
    <property type="match status" value="1"/>
</dbReference>
<sequence length="192" mass="22041">MSSHNQKALFLDRDGVINVDHGYVGKYENFEYVEGIFDVVRKFQNEGYLPVIVTNQSGIARGYYTEKDFHRLMARVQKDFAFHDVKHIPVYYCPHHTQGSVKKFTIECQCRKPLPGMLLQAAKELDIDLSNSILIGDSWRDIEAANAAGLTESFYLSHKRITDEQLSKLNSSHRVSNVTSLSEIMKWLRVTL</sequence>
<feature type="site" description="Stabilizes the phosphoryl group" evidence="11">
    <location>
        <position position="54"/>
    </location>
</feature>
<feature type="active site" description="Proton donor" evidence="10">
    <location>
        <position position="14"/>
    </location>
</feature>
<evidence type="ECO:0000256" key="6">
    <source>
        <dbReference type="ARBA" id="ARBA00023277"/>
    </source>
</evidence>
<keyword evidence="4 9" id="KW-0378">Hydrolase</keyword>
<dbReference type="EMBL" id="LR812090">
    <property type="protein sequence ID" value="CAB9493976.1"/>
    <property type="molecule type" value="Genomic_DNA"/>
</dbReference>
<evidence type="ECO:0000256" key="4">
    <source>
        <dbReference type="ARBA" id="ARBA00022801"/>
    </source>
</evidence>
<evidence type="ECO:0000256" key="11">
    <source>
        <dbReference type="PIRSR" id="PIRSR004682-3"/>
    </source>
</evidence>
<evidence type="ECO:0000256" key="5">
    <source>
        <dbReference type="ARBA" id="ARBA00022833"/>
    </source>
</evidence>
<evidence type="ECO:0000256" key="12">
    <source>
        <dbReference type="PIRSR" id="PIRSR004682-4"/>
    </source>
</evidence>
<evidence type="ECO:0000313" key="14">
    <source>
        <dbReference type="Proteomes" id="UP000509458"/>
    </source>
</evidence>
<comment type="subcellular location">
    <subcellularLocation>
        <location evidence="1 9">Cytoplasm</location>
    </subcellularLocation>
</comment>
<dbReference type="SUPFAM" id="SSF56784">
    <property type="entry name" value="HAD-like"/>
    <property type="match status" value="1"/>
</dbReference>
<keyword evidence="2 9" id="KW-0963">Cytoplasm</keyword>
<dbReference type="InterPro" id="IPR006549">
    <property type="entry name" value="HAD-SF_hydro_IIIA"/>
</dbReference>
<evidence type="ECO:0000256" key="8">
    <source>
        <dbReference type="ARBA" id="ARBA00061616"/>
    </source>
</evidence>
<dbReference type="GO" id="GO:0005737">
    <property type="term" value="C:cytoplasm"/>
    <property type="evidence" value="ECO:0007669"/>
    <property type="project" value="UniProtKB-SubCell"/>
</dbReference>
<dbReference type="GO" id="GO:0046872">
    <property type="term" value="F:metal ion binding"/>
    <property type="evidence" value="ECO:0007669"/>
    <property type="project" value="UniProtKB-KW"/>
</dbReference>
<feature type="binding site" evidence="12">
    <location>
        <position position="110"/>
    </location>
    <ligand>
        <name>Zn(2+)</name>
        <dbReference type="ChEBI" id="CHEBI:29105"/>
    </ligand>
</feature>
<dbReference type="PANTHER" id="PTHR42891:SF1">
    <property type="entry name" value="D-GLYCERO-BETA-D-MANNO-HEPTOSE-1,7-BISPHOSPHATE 7-PHOSPHATASE"/>
    <property type="match status" value="1"/>
</dbReference>
<dbReference type="NCBIfam" id="TIGR01656">
    <property type="entry name" value="Histidinol-ppas"/>
    <property type="match status" value="1"/>
</dbReference>
<evidence type="ECO:0000256" key="3">
    <source>
        <dbReference type="ARBA" id="ARBA00022723"/>
    </source>
</evidence>
<dbReference type="GO" id="GO:0016791">
    <property type="term" value="F:phosphatase activity"/>
    <property type="evidence" value="ECO:0007669"/>
    <property type="project" value="InterPro"/>
</dbReference>
<keyword evidence="6 9" id="KW-0119">Carbohydrate metabolism</keyword>
<dbReference type="PANTHER" id="PTHR42891">
    <property type="entry name" value="D-GLYCERO-BETA-D-MANNO-HEPTOSE-1,7-BISPHOSPHATE 7-PHOSPHATASE"/>
    <property type="match status" value="1"/>
</dbReference>
<dbReference type="GO" id="GO:0005975">
    <property type="term" value="P:carbohydrate metabolic process"/>
    <property type="evidence" value="ECO:0007669"/>
    <property type="project" value="InterPro"/>
</dbReference>
<comment type="cofactor">
    <cofactor evidence="12">
        <name>Zn(2+)</name>
        <dbReference type="ChEBI" id="CHEBI:29105"/>
    </cofactor>
</comment>
<evidence type="ECO:0000256" key="10">
    <source>
        <dbReference type="PIRSR" id="PIRSR004682-1"/>
    </source>
</evidence>
<organism evidence="13 14">
    <name type="scientific">Alteromonas macleodii</name>
    <name type="common">Pseudoalteromonas macleodii</name>
    <dbReference type="NCBI Taxonomy" id="28108"/>
    <lineage>
        <taxon>Bacteria</taxon>
        <taxon>Pseudomonadati</taxon>
        <taxon>Pseudomonadota</taxon>
        <taxon>Gammaproteobacteria</taxon>
        <taxon>Alteromonadales</taxon>
        <taxon>Alteromonadaceae</taxon>
        <taxon>Alteromonas/Salinimonas group</taxon>
        <taxon>Alteromonas</taxon>
    </lineage>
</organism>
<dbReference type="NCBIfam" id="TIGR01662">
    <property type="entry name" value="HAD-SF-IIIA"/>
    <property type="match status" value="1"/>
</dbReference>
<keyword evidence="12" id="KW-0460">Magnesium</keyword>
<evidence type="ECO:0000256" key="2">
    <source>
        <dbReference type="ARBA" id="ARBA00022490"/>
    </source>
</evidence>
<protein>
    <recommendedName>
        <fullName evidence="7 9">D,D-heptose 1,7-bisphosphate phosphatase</fullName>
        <ecNumber evidence="9">3.1.3.-</ecNumber>
    </recommendedName>
</protein>
<dbReference type="InterPro" id="IPR036412">
    <property type="entry name" value="HAD-like_sf"/>
</dbReference>
<feature type="binding site" evidence="12">
    <location>
        <position position="14"/>
    </location>
    <ligand>
        <name>Mg(2+)</name>
        <dbReference type="ChEBI" id="CHEBI:18420"/>
    </ligand>
</feature>
<dbReference type="Gene3D" id="3.40.50.1000">
    <property type="entry name" value="HAD superfamily/HAD-like"/>
    <property type="match status" value="1"/>
</dbReference>
<comment type="similarity">
    <text evidence="8 9">Belongs to the gmhB family.</text>
</comment>
<dbReference type="RefSeq" id="WP_179983421.1">
    <property type="nucleotide sequence ID" value="NZ_LR812090.1"/>
</dbReference>
<dbReference type="PIRSF" id="PIRSF004682">
    <property type="entry name" value="GmhB"/>
    <property type="match status" value="1"/>
</dbReference>
<feature type="binding site" evidence="12">
    <location>
        <position position="95"/>
    </location>
    <ligand>
        <name>Zn(2+)</name>
        <dbReference type="ChEBI" id="CHEBI:29105"/>
    </ligand>
</feature>
<gene>
    <name evidence="13" type="primary">gmhB</name>
    <name evidence="13" type="ORF">ALFOR1_30911</name>
</gene>
<dbReference type="InterPro" id="IPR004446">
    <property type="entry name" value="Heptose_bisP_phosphatase"/>
</dbReference>
<name>A0A6T9Y2N8_ALTMA</name>
<evidence type="ECO:0000313" key="13">
    <source>
        <dbReference type="EMBL" id="CAB9493976.1"/>
    </source>
</evidence>
<dbReference type="InterPro" id="IPR006543">
    <property type="entry name" value="Histidinol-phos"/>
</dbReference>
<dbReference type="CDD" id="cd07503">
    <property type="entry name" value="HAD_HisB-N"/>
    <property type="match status" value="1"/>
</dbReference>
<keyword evidence="3 12" id="KW-0479">Metal-binding</keyword>
<dbReference type="AlphaFoldDB" id="A0A6T9Y2N8"/>
<feature type="binding site" evidence="12">
    <location>
        <position position="12"/>
    </location>
    <ligand>
        <name>Mg(2+)</name>
        <dbReference type="ChEBI" id="CHEBI:18420"/>
    </ligand>
</feature>
<feature type="binding site" evidence="12">
    <location>
        <position position="93"/>
    </location>
    <ligand>
        <name>Zn(2+)</name>
        <dbReference type="ChEBI" id="CHEBI:29105"/>
    </ligand>
</feature>
<evidence type="ECO:0000256" key="7">
    <source>
        <dbReference type="ARBA" id="ARBA00031828"/>
    </source>
</evidence>
<dbReference type="Proteomes" id="UP000509458">
    <property type="component" value="Chromosome"/>
</dbReference>
<feature type="site" description="Stabilizes the phosphoryl group" evidence="11">
    <location>
        <position position="112"/>
    </location>
</feature>
<dbReference type="Pfam" id="PF13242">
    <property type="entry name" value="Hydrolase_like"/>
    <property type="match status" value="1"/>
</dbReference>
<feature type="active site" description="Nucleophile" evidence="10">
    <location>
        <position position="12"/>
    </location>
</feature>
<reference evidence="13 14" key="1">
    <citation type="submission" date="2020-06" db="EMBL/GenBank/DDBJ databases">
        <authorList>
            <person name="Duchaud E."/>
        </authorList>
    </citation>
    <scope>NUCLEOTIDE SEQUENCE [LARGE SCALE GENOMIC DNA]</scope>
    <source>
        <strain evidence="13">Alteromonas fortis</strain>
    </source>
</reference>
<dbReference type="EC" id="3.1.3.-" evidence="9"/>